<dbReference type="PATRIC" id="fig|1246626.3.peg.2839"/>
<name>A0A060LYZ1_9BACI</name>
<dbReference type="KEGG" id="ble:BleG1_2848"/>
<keyword evidence="3" id="KW-1185">Reference proteome</keyword>
<protein>
    <submittedName>
        <fullName evidence="2">Uncharacterized protein</fullName>
    </submittedName>
</protein>
<proteinExistence type="predicted"/>
<sequence length="114" mass="13419">MTIRELLKELLDSGQALDSDLYVEFNDYTGDKEMDDVDVFKMELAENLGFRTYQYGLSFVLEDHAIVDKDEWESLVKETDDLKEDVEEMETRISTLEDENKELQEQLEVALEKR</sequence>
<dbReference type="STRING" id="1246626.BleG1_2848"/>
<dbReference type="HOGENOM" id="CLU_2116104_0_0_9"/>
<dbReference type="RefSeq" id="WP_038482226.1">
    <property type="nucleotide sequence ID" value="NZ_CP003923.1"/>
</dbReference>
<feature type="coiled-coil region" evidence="1">
    <location>
        <begin position="72"/>
        <end position="113"/>
    </location>
</feature>
<evidence type="ECO:0000256" key="1">
    <source>
        <dbReference type="SAM" id="Coils"/>
    </source>
</evidence>
<keyword evidence="1" id="KW-0175">Coiled coil</keyword>
<dbReference type="AlphaFoldDB" id="A0A060LYZ1"/>
<evidence type="ECO:0000313" key="2">
    <source>
        <dbReference type="EMBL" id="AIC95412.1"/>
    </source>
</evidence>
<dbReference type="EMBL" id="CP003923">
    <property type="protein sequence ID" value="AIC95412.1"/>
    <property type="molecule type" value="Genomic_DNA"/>
</dbReference>
<gene>
    <name evidence="2" type="ORF">BleG1_2848</name>
</gene>
<evidence type="ECO:0000313" key="3">
    <source>
        <dbReference type="Proteomes" id="UP000027142"/>
    </source>
</evidence>
<dbReference type="Proteomes" id="UP000027142">
    <property type="component" value="Chromosome"/>
</dbReference>
<reference evidence="2 3" key="1">
    <citation type="journal article" date="2014" name="Gene">
        <title>A comparative genomic analysis of the alkalitolerant soil bacterium Bacillus lehensis G1.</title>
        <authorList>
            <person name="Noor Y.M."/>
            <person name="Samsulrizal N.H."/>
            <person name="Jema'on N.A."/>
            <person name="Low K.O."/>
            <person name="Ramli A.N."/>
            <person name="Alias N.I."/>
            <person name="Damis S.I."/>
            <person name="Fuzi S.F."/>
            <person name="Isa M.N."/>
            <person name="Murad A.M."/>
            <person name="Raih M.F."/>
            <person name="Bakar F.D."/>
            <person name="Najimudin N."/>
            <person name="Mahadi N.M."/>
            <person name="Illias R.M."/>
        </authorList>
    </citation>
    <scope>NUCLEOTIDE SEQUENCE [LARGE SCALE GENOMIC DNA]</scope>
    <source>
        <strain evidence="2 3">G1</strain>
    </source>
</reference>
<accession>A0A060LYZ1</accession>
<organism evidence="2 3">
    <name type="scientific">Shouchella lehensis G1</name>
    <dbReference type="NCBI Taxonomy" id="1246626"/>
    <lineage>
        <taxon>Bacteria</taxon>
        <taxon>Bacillati</taxon>
        <taxon>Bacillota</taxon>
        <taxon>Bacilli</taxon>
        <taxon>Bacillales</taxon>
        <taxon>Bacillaceae</taxon>
        <taxon>Shouchella</taxon>
    </lineage>
</organism>